<organism evidence="2 3">
    <name type="scientific">Fibrobacter succinogenes</name>
    <name type="common">Bacteroides succinogenes</name>
    <dbReference type="NCBI Taxonomy" id="833"/>
    <lineage>
        <taxon>Bacteria</taxon>
        <taxon>Pseudomonadati</taxon>
        <taxon>Fibrobacterota</taxon>
        <taxon>Fibrobacteria</taxon>
        <taxon>Fibrobacterales</taxon>
        <taxon>Fibrobacteraceae</taxon>
        <taxon>Fibrobacter</taxon>
    </lineage>
</organism>
<proteinExistence type="predicted"/>
<dbReference type="RefSeq" id="WP_109572226.1">
    <property type="nucleotide sequence ID" value="NZ_UHJL01000001.1"/>
</dbReference>
<dbReference type="EMBL" id="UHJL01000001">
    <property type="protein sequence ID" value="SUQ19648.1"/>
    <property type="molecule type" value="Genomic_DNA"/>
</dbReference>
<keyword evidence="1" id="KW-0812">Transmembrane</keyword>
<evidence type="ECO:0000313" key="3">
    <source>
        <dbReference type="Proteomes" id="UP000255423"/>
    </source>
</evidence>
<keyword evidence="1" id="KW-0472">Membrane</keyword>
<dbReference type="AlphaFoldDB" id="A0A380RVT4"/>
<protein>
    <submittedName>
        <fullName evidence="2">Uncharacterized protein</fullName>
    </submittedName>
</protein>
<evidence type="ECO:0000313" key="2">
    <source>
        <dbReference type="EMBL" id="SUQ19648.1"/>
    </source>
</evidence>
<reference evidence="2 3" key="1">
    <citation type="submission" date="2017-08" db="EMBL/GenBank/DDBJ databases">
        <authorList>
            <person name="de Groot N.N."/>
        </authorList>
    </citation>
    <scope>NUCLEOTIDE SEQUENCE [LARGE SCALE GENOMIC DNA]</scope>
    <source>
        <strain evidence="2 3">HM2</strain>
    </source>
</reference>
<keyword evidence="1" id="KW-1133">Transmembrane helix</keyword>
<name>A0A380RVT4_FIBSU</name>
<sequence length="329" mass="35831">MIHMNLIAVAEKNSSIGSVSQHLHVTNVADVERQYKRKYLTVAAIVVAAVLGLSGYLSINGVPAALEGVFPDSYLNLIGAKSASTSKTASAGPTAEEIAKQKEALAKARAAMPVKDIVGEIQPQALFNNKRTGYGSYLPLEKLSFQKTSLPQFLSFLNTAVPDDIGFSECVFQAPNYYYLRGVAMKASSQHTLMDRLKAVSKQFQSPIASEAATEVAAFGQFNVPQVRLDAVRGFVPTAEIGAEVKAFKSLATTNKVQLKGLEKPVVEDFGVFKRYAYNVSSTADFADLLNFLNTFANSPIRMGIPKAELKFAKKFLITNMRVEMFVLR</sequence>
<accession>A0A380RVT4</accession>
<gene>
    <name evidence="2" type="ORF">SAMN05661053_0888</name>
</gene>
<dbReference type="Proteomes" id="UP000255423">
    <property type="component" value="Unassembled WGS sequence"/>
</dbReference>
<evidence type="ECO:0000256" key="1">
    <source>
        <dbReference type="SAM" id="Phobius"/>
    </source>
</evidence>
<feature type="transmembrane region" description="Helical" evidence="1">
    <location>
        <begin position="39"/>
        <end position="59"/>
    </location>
</feature>